<comment type="subcellular location">
    <subcellularLocation>
        <location evidence="1">Cell membrane</location>
        <topology evidence="1">Single-pass type I membrane protein</topology>
    </subcellularLocation>
</comment>
<dbReference type="EMBL" id="JAUUTY010000005">
    <property type="protein sequence ID" value="KAK1630082.1"/>
    <property type="molecule type" value="Genomic_DNA"/>
</dbReference>
<evidence type="ECO:0000256" key="8">
    <source>
        <dbReference type="ARBA" id="ARBA00022734"/>
    </source>
</evidence>
<dbReference type="Gene3D" id="3.30.200.20">
    <property type="entry name" value="Phosphorylase Kinase, domain 1"/>
    <property type="match status" value="1"/>
</dbReference>
<evidence type="ECO:0000256" key="14">
    <source>
        <dbReference type="ARBA" id="ARBA00023170"/>
    </source>
</evidence>
<name>A0AAD8RSF6_LOLMU</name>
<sequence length="552" mass="61201">MSYGHPVPFYHTATGEVASAGELRHAVHFTIVPPPQGLPKGDGMAFFLTGYDSLMPPNTEGRGLMDLNTGTAYGEDRFVAIEFNTYTSSGSSDYIGIDVNTVKNSVNTTSLASPGLGGTMTASINFTSSTRMLVARLHFDDDPSVQPAEVSAVLPDPVTSLLPPEVAVGFSAATGVKNAELHQMLSWSFNSTLAPNLKKQASIGKSKIAGIVAGVCGVLLLIWFILSWLMWKRERDSLRVEAGPRKYMYRELAQATNNFSMERWLGKGNFGAVYLGKSLMVDQGQKQDVAIKEILKGSSEGRKDFLAELQTIGKTKHKNLVRLEGWCCYSRSTWSLMCWCCLKHLDHKLFLVYELMLEGDLNDHLHKKDTVLSWPARYNIVKGIGSAIFYLHHDCEPYILHRDIKPGNILLDDKYNAKLADFGLSRIANKGNAALVTTAVGTWEYMDPQCRKHGDVSFNRSTDVYSFGIVLLEIVCAGRKSRQQIWELYRTNGATMLTMEDVADEKLGGNFDMEQMRRVLVVGLWCSLPEGSHRPSMQEALRIPGTRRHAAS</sequence>
<evidence type="ECO:0000313" key="20">
    <source>
        <dbReference type="Proteomes" id="UP001231189"/>
    </source>
</evidence>
<organism evidence="19 20">
    <name type="scientific">Lolium multiflorum</name>
    <name type="common">Italian ryegrass</name>
    <name type="synonym">Lolium perenne subsp. multiflorum</name>
    <dbReference type="NCBI Taxonomy" id="4521"/>
    <lineage>
        <taxon>Eukaryota</taxon>
        <taxon>Viridiplantae</taxon>
        <taxon>Streptophyta</taxon>
        <taxon>Embryophyta</taxon>
        <taxon>Tracheophyta</taxon>
        <taxon>Spermatophyta</taxon>
        <taxon>Magnoliopsida</taxon>
        <taxon>Liliopsida</taxon>
        <taxon>Poales</taxon>
        <taxon>Poaceae</taxon>
        <taxon>BOP clade</taxon>
        <taxon>Pooideae</taxon>
        <taxon>Poodae</taxon>
        <taxon>Poeae</taxon>
        <taxon>Poeae Chloroplast Group 2 (Poeae type)</taxon>
        <taxon>Loliodinae</taxon>
        <taxon>Loliinae</taxon>
        <taxon>Lolium</taxon>
    </lineage>
</organism>
<dbReference type="AlphaFoldDB" id="A0AAD8RSF6"/>
<keyword evidence="6 17" id="KW-0812">Transmembrane</keyword>
<dbReference type="InterPro" id="IPR013320">
    <property type="entry name" value="ConA-like_dom_sf"/>
</dbReference>
<evidence type="ECO:0000256" key="4">
    <source>
        <dbReference type="ARBA" id="ARBA00022475"/>
    </source>
</evidence>
<keyword evidence="11 16" id="KW-0067">ATP-binding</keyword>
<dbReference type="CDD" id="cd06899">
    <property type="entry name" value="lectin_legume_LecRK_Arcelin_ConA"/>
    <property type="match status" value="1"/>
</dbReference>
<evidence type="ECO:0000256" key="13">
    <source>
        <dbReference type="ARBA" id="ARBA00023136"/>
    </source>
</evidence>
<dbReference type="InterPro" id="IPR050528">
    <property type="entry name" value="L-type_Lectin-RKs"/>
</dbReference>
<keyword evidence="8" id="KW-0430">Lectin</keyword>
<dbReference type="InterPro" id="IPR017441">
    <property type="entry name" value="Protein_kinase_ATP_BS"/>
</dbReference>
<evidence type="ECO:0000256" key="11">
    <source>
        <dbReference type="ARBA" id="ARBA00022840"/>
    </source>
</evidence>
<keyword evidence="9 16" id="KW-0547">Nucleotide-binding</keyword>
<evidence type="ECO:0000256" key="12">
    <source>
        <dbReference type="ARBA" id="ARBA00022989"/>
    </source>
</evidence>
<keyword evidence="4" id="KW-1003">Cell membrane</keyword>
<dbReference type="GO" id="GO:0004672">
    <property type="term" value="F:protein kinase activity"/>
    <property type="evidence" value="ECO:0007669"/>
    <property type="project" value="InterPro"/>
</dbReference>
<comment type="similarity">
    <text evidence="3">In the C-terminal section; belongs to the protein kinase superfamily. Ser/Thr protein kinase family.</text>
</comment>
<keyword evidence="7" id="KW-0732">Signal</keyword>
<evidence type="ECO:0000256" key="15">
    <source>
        <dbReference type="ARBA" id="ARBA00023180"/>
    </source>
</evidence>
<dbReference type="FunFam" id="1.10.510.10:FF:000240">
    <property type="entry name" value="Lectin-domain containing receptor kinase A4.3"/>
    <property type="match status" value="1"/>
</dbReference>
<evidence type="ECO:0000256" key="1">
    <source>
        <dbReference type="ARBA" id="ARBA00004251"/>
    </source>
</evidence>
<dbReference type="PANTHER" id="PTHR27007">
    <property type="match status" value="1"/>
</dbReference>
<dbReference type="InterPro" id="IPR001220">
    <property type="entry name" value="Legume_lectin_dom"/>
</dbReference>
<dbReference type="SUPFAM" id="SSF49899">
    <property type="entry name" value="Concanavalin A-like lectins/glucanases"/>
    <property type="match status" value="1"/>
</dbReference>
<dbReference type="PROSITE" id="PS50011">
    <property type="entry name" value="PROTEIN_KINASE_DOM"/>
    <property type="match status" value="1"/>
</dbReference>
<dbReference type="Pfam" id="PF00069">
    <property type="entry name" value="Pkinase"/>
    <property type="match status" value="1"/>
</dbReference>
<evidence type="ECO:0000256" key="3">
    <source>
        <dbReference type="ARBA" id="ARBA00010217"/>
    </source>
</evidence>
<dbReference type="InterPro" id="IPR011009">
    <property type="entry name" value="Kinase-like_dom_sf"/>
</dbReference>
<dbReference type="GO" id="GO:0002229">
    <property type="term" value="P:defense response to oomycetes"/>
    <property type="evidence" value="ECO:0007669"/>
    <property type="project" value="UniProtKB-ARBA"/>
</dbReference>
<evidence type="ECO:0000313" key="19">
    <source>
        <dbReference type="EMBL" id="KAK1630082.1"/>
    </source>
</evidence>
<reference evidence="19" key="1">
    <citation type="submission" date="2023-07" db="EMBL/GenBank/DDBJ databases">
        <title>A chromosome-level genome assembly of Lolium multiflorum.</title>
        <authorList>
            <person name="Chen Y."/>
            <person name="Copetti D."/>
            <person name="Kolliker R."/>
            <person name="Studer B."/>
        </authorList>
    </citation>
    <scope>NUCLEOTIDE SEQUENCE</scope>
    <source>
        <strain evidence="19">02402/16</strain>
        <tissue evidence="19">Leaf</tissue>
    </source>
</reference>
<dbReference type="Pfam" id="PF00139">
    <property type="entry name" value="Lectin_legB"/>
    <property type="match status" value="1"/>
</dbReference>
<feature type="domain" description="Protein kinase" evidence="18">
    <location>
        <begin position="259"/>
        <end position="552"/>
    </location>
</feature>
<dbReference type="PROSITE" id="PS00107">
    <property type="entry name" value="PROTEIN_KINASE_ATP"/>
    <property type="match status" value="1"/>
</dbReference>
<comment type="caution">
    <text evidence="19">The sequence shown here is derived from an EMBL/GenBank/DDBJ whole genome shotgun (WGS) entry which is preliminary data.</text>
</comment>
<dbReference type="GO" id="GO:0005524">
    <property type="term" value="F:ATP binding"/>
    <property type="evidence" value="ECO:0007669"/>
    <property type="project" value="UniProtKB-UniRule"/>
</dbReference>
<dbReference type="Proteomes" id="UP001231189">
    <property type="component" value="Unassembled WGS sequence"/>
</dbReference>
<feature type="transmembrane region" description="Helical" evidence="17">
    <location>
        <begin position="208"/>
        <end position="231"/>
    </location>
</feature>
<dbReference type="InterPro" id="IPR000719">
    <property type="entry name" value="Prot_kinase_dom"/>
</dbReference>
<dbReference type="SUPFAM" id="SSF56112">
    <property type="entry name" value="Protein kinase-like (PK-like)"/>
    <property type="match status" value="1"/>
</dbReference>
<evidence type="ECO:0000256" key="7">
    <source>
        <dbReference type="ARBA" id="ARBA00022729"/>
    </source>
</evidence>
<protein>
    <recommendedName>
        <fullName evidence="18">Protein kinase domain-containing protein</fullName>
    </recommendedName>
</protein>
<keyword evidence="10" id="KW-0418">Kinase</keyword>
<evidence type="ECO:0000256" key="2">
    <source>
        <dbReference type="ARBA" id="ARBA00008536"/>
    </source>
</evidence>
<dbReference type="InterPro" id="IPR008271">
    <property type="entry name" value="Ser/Thr_kinase_AS"/>
</dbReference>
<evidence type="ECO:0000256" key="6">
    <source>
        <dbReference type="ARBA" id="ARBA00022692"/>
    </source>
</evidence>
<keyword evidence="15" id="KW-0325">Glycoprotein</keyword>
<evidence type="ECO:0000256" key="9">
    <source>
        <dbReference type="ARBA" id="ARBA00022741"/>
    </source>
</evidence>
<dbReference type="PROSITE" id="PS00108">
    <property type="entry name" value="PROTEIN_KINASE_ST"/>
    <property type="match status" value="1"/>
</dbReference>
<keyword evidence="20" id="KW-1185">Reference proteome</keyword>
<evidence type="ECO:0000256" key="5">
    <source>
        <dbReference type="ARBA" id="ARBA00022679"/>
    </source>
</evidence>
<accession>A0AAD8RSF6</accession>
<dbReference type="GO" id="GO:0030246">
    <property type="term" value="F:carbohydrate binding"/>
    <property type="evidence" value="ECO:0007669"/>
    <property type="project" value="UniProtKB-KW"/>
</dbReference>
<proteinExistence type="inferred from homology"/>
<evidence type="ECO:0000259" key="18">
    <source>
        <dbReference type="PROSITE" id="PS50011"/>
    </source>
</evidence>
<feature type="binding site" evidence="16">
    <location>
        <position position="292"/>
    </location>
    <ligand>
        <name>ATP</name>
        <dbReference type="ChEBI" id="CHEBI:30616"/>
    </ligand>
</feature>
<dbReference type="SMART" id="SM00220">
    <property type="entry name" value="S_TKc"/>
    <property type="match status" value="1"/>
</dbReference>
<keyword evidence="14" id="KW-0675">Receptor</keyword>
<dbReference type="Gene3D" id="1.10.510.10">
    <property type="entry name" value="Transferase(Phosphotransferase) domain 1"/>
    <property type="match status" value="1"/>
</dbReference>
<evidence type="ECO:0000256" key="16">
    <source>
        <dbReference type="PROSITE-ProRule" id="PRU10141"/>
    </source>
</evidence>
<evidence type="ECO:0000256" key="10">
    <source>
        <dbReference type="ARBA" id="ARBA00022777"/>
    </source>
</evidence>
<dbReference type="GO" id="GO:0005886">
    <property type="term" value="C:plasma membrane"/>
    <property type="evidence" value="ECO:0007669"/>
    <property type="project" value="UniProtKB-SubCell"/>
</dbReference>
<keyword evidence="5" id="KW-0808">Transferase</keyword>
<keyword evidence="12 17" id="KW-1133">Transmembrane helix</keyword>
<gene>
    <name evidence="19" type="ORF">QYE76_004397</name>
</gene>
<evidence type="ECO:0000256" key="17">
    <source>
        <dbReference type="SAM" id="Phobius"/>
    </source>
</evidence>
<dbReference type="Gene3D" id="2.60.120.200">
    <property type="match status" value="1"/>
</dbReference>
<keyword evidence="13 17" id="KW-0472">Membrane</keyword>
<comment type="similarity">
    <text evidence="2">In the N-terminal section; belongs to the leguminous lectin family.</text>
</comment>